<feature type="non-terminal residue" evidence="2">
    <location>
        <position position="1"/>
    </location>
</feature>
<evidence type="ECO:0000313" key="2">
    <source>
        <dbReference type="EMBL" id="MCI18807.1"/>
    </source>
</evidence>
<gene>
    <name evidence="2" type="ORF">A2U01_0039962</name>
</gene>
<keyword evidence="3" id="KW-1185">Reference proteome</keyword>
<protein>
    <submittedName>
        <fullName evidence="2">Uncharacterized protein</fullName>
    </submittedName>
</protein>
<evidence type="ECO:0000313" key="3">
    <source>
        <dbReference type="Proteomes" id="UP000265520"/>
    </source>
</evidence>
<dbReference type="AlphaFoldDB" id="A0A392Q4H9"/>
<dbReference type="EMBL" id="LXQA010111905">
    <property type="protein sequence ID" value="MCI18807.1"/>
    <property type="molecule type" value="Genomic_DNA"/>
</dbReference>
<sequence>QTKDVASSNPSGTGARRKSGEGNGKIVQPLIWKGFSPKKTENIAVEYGGFVNWDDSNVFTSALEKVETWIFSRIVESIWWQEKLYEDIELIKLT</sequence>
<comment type="caution">
    <text evidence="2">The sequence shown here is derived from an EMBL/GenBank/DDBJ whole genome shotgun (WGS) entry which is preliminary data.</text>
</comment>
<feature type="compositionally biased region" description="Polar residues" evidence="1">
    <location>
        <begin position="1"/>
        <end position="12"/>
    </location>
</feature>
<reference evidence="2 3" key="1">
    <citation type="journal article" date="2018" name="Front. Plant Sci.">
        <title>Red Clover (Trifolium pratense) and Zigzag Clover (T. medium) - A Picture of Genomic Similarities and Differences.</title>
        <authorList>
            <person name="Dluhosova J."/>
            <person name="Istvanek J."/>
            <person name="Nedelnik J."/>
            <person name="Repkova J."/>
        </authorList>
    </citation>
    <scope>NUCLEOTIDE SEQUENCE [LARGE SCALE GENOMIC DNA]</scope>
    <source>
        <strain evidence="3">cv. 10/8</strain>
        <tissue evidence="2">Leaf</tissue>
    </source>
</reference>
<name>A0A392Q4H9_9FABA</name>
<evidence type="ECO:0000256" key="1">
    <source>
        <dbReference type="SAM" id="MobiDB-lite"/>
    </source>
</evidence>
<dbReference type="Proteomes" id="UP000265520">
    <property type="component" value="Unassembled WGS sequence"/>
</dbReference>
<proteinExistence type="predicted"/>
<accession>A0A392Q4H9</accession>
<organism evidence="2 3">
    <name type="scientific">Trifolium medium</name>
    <dbReference type="NCBI Taxonomy" id="97028"/>
    <lineage>
        <taxon>Eukaryota</taxon>
        <taxon>Viridiplantae</taxon>
        <taxon>Streptophyta</taxon>
        <taxon>Embryophyta</taxon>
        <taxon>Tracheophyta</taxon>
        <taxon>Spermatophyta</taxon>
        <taxon>Magnoliopsida</taxon>
        <taxon>eudicotyledons</taxon>
        <taxon>Gunneridae</taxon>
        <taxon>Pentapetalae</taxon>
        <taxon>rosids</taxon>
        <taxon>fabids</taxon>
        <taxon>Fabales</taxon>
        <taxon>Fabaceae</taxon>
        <taxon>Papilionoideae</taxon>
        <taxon>50 kb inversion clade</taxon>
        <taxon>NPAAA clade</taxon>
        <taxon>Hologalegina</taxon>
        <taxon>IRL clade</taxon>
        <taxon>Trifolieae</taxon>
        <taxon>Trifolium</taxon>
    </lineage>
</organism>
<feature type="region of interest" description="Disordered" evidence="1">
    <location>
        <begin position="1"/>
        <end position="25"/>
    </location>
</feature>